<organism evidence="12 13">
    <name type="scientific">Aliiglaciecola lipolytica E3</name>
    <dbReference type="NCBI Taxonomy" id="1127673"/>
    <lineage>
        <taxon>Bacteria</taxon>
        <taxon>Pseudomonadati</taxon>
        <taxon>Pseudomonadota</taxon>
        <taxon>Gammaproteobacteria</taxon>
        <taxon>Alteromonadales</taxon>
        <taxon>Alteromonadaceae</taxon>
        <taxon>Aliiglaciecola</taxon>
    </lineage>
</organism>
<dbReference type="InterPro" id="IPR050992">
    <property type="entry name" value="CheZ_family_phosphatases"/>
</dbReference>
<sequence>MTGSNTAPLSLDDAKKLVELLENGENQAASELLEEASLTNSVELFAEVGKLTRQLHDSLNSFQLDPRISNLANEDIPDAQSRLTYVIETTEKAANTTMDAVEASMPIAEKLHDGIAKLLPEWKKLMTRQLQLGEFKTLCYDLDTLLEESTVDTAKLNELLTEVLMAQGYQDLTGQVIRRVIELVKEVEDSLVHMLTVFGAPDTAALFSKIDENAHKSETKSDKVKAEGPIIDAETRDDVVSGQDDVDDLLSSLGF</sequence>
<gene>
    <name evidence="12" type="primary">cheZ</name>
    <name evidence="12" type="ORF">GLIP_3257</name>
</gene>
<comment type="subcellular location">
    <subcellularLocation>
        <location evidence="1 10">Cytoplasm</location>
    </subcellularLocation>
</comment>
<evidence type="ECO:0000256" key="7">
    <source>
        <dbReference type="ARBA" id="ARBA00022801"/>
    </source>
</evidence>
<dbReference type="GO" id="GO:0005737">
    <property type="term" value="C:cytoplasm"/>
    <property type="evidence" value="ECO:0007669"/>
    <property type="project" value="UniProtKB-SubCell"/>
</dbReference>
<evidence type="ECO:0000256" key="3">
    <source>
        <dbReference type="ARBA" id="ARBA00018484"/>
    </source>
</evidence>
<dbReference type="InterPro" id="IPR007439">
    <property type="entry name" value="Chemotax_Pase_CheZ"/>
</dbReference>
<dbReference type="PANTHER" id="PTHR43693:SF1">
    <property type="entry name" value="PROTEIN PHOSPHATASE CHEZ"/>
    <property type="match status" value="1"/>
</dbReference>
<comment type="subunit">
    <text evidence="10">Homodimer.</text>
</comment>
<proteinExistence type="inferred from homology"/>
<evidence type="ECO:0000256" key="8">
    <source>
        <dbReference type="ARBA" id="ARBA00022912"/>
    </source>
</evidence>
<dbReference type="Pfam" id="PF04344">
    <property type="entry name" value="CheZ"/>
    <property type="match status" value="1"/>
</dbReference>
<evidence type="ECO:0000313" key="13">
    <source>
        <dbReference type="Proteomes" id="UP000006334"/>
    </source>
</evidence>
<dbReference type="RefSeq" id="WP_008845675.1">
    <property type="nucleotide sequence ID" value="NZ_BAEN01000064.1"/>
</dbReference>
<dbReference type="PANTHER" id="PTHR43693">
    <property type="entry name" value="PROTEIN PHOSPHATASE CHEZ"/>
    <property type="match status" value="1"/>
</dbReference>
<keyword evidence="7 10" id="KW-0378">Hydrolase</keyword>
<feature type="site" description="Enhances dephosphorylation of CheY-P" evidence="11">
    <location>
        <position position="175"/>
    </location>
</feature>
<dbReference type="OrthoDB" id="9773007at2"/>
<evidence type="ECO:0000256" key="10">
    <source>
        <dbReference type="PIRNR" id="PIRNR002884"/>
    </source>
</evidence>
<keyword evidence="8 10" id="KW-0904">Protein phosphatase</keyword>
<comment type="similarity">
    <text evidence="2 10">Belongs to the CheZ family.</text>
</comment>
<dbReference type="STRING" id="1127673.GLIP_3257"/>
<dbReference type="GO" id="GO:0009288">
    <property type="term" value="C:bacterial-type flagellum"/>
    <property type="evidence" value="ECO:0007669"/>
    <property type="project" value="InterPro"/>
</dbReference>
<keyword evidence="4 10" id="KW-0963">Cytoplasm</keyword>
<evidence type="ECO:0000256" key="5">
    <source>
        <dbReference type="ARBA" id="ARBA00022500"/>
    </source>
</evidence>
<evidence type="ECO:0000256" key="2">
    <source>
        <dbReference type="ARBA" id="ARBA00005908"/>
    </source>
</evidence>
<keyword evidence="13" id="KW-1185">Reference proteome</keyword>
<keyword evidence="5 10" id="KW-0145">Chemotaxis</keyword>
<evidence type="ECO:0000256" key="1">
    <source>
        <dbReference type="ARBA" id="ARBA00004496"/>
    </source>
</evidence>
<dbReference type="AlphaFoldDB" id="K6XW58"/>
<name>K6XW58_9ALTE</name>
<dbReference type="GO" id="GO:0050920">
    <property type="term" value="P:regulation of chemotaxis"/>
    <property type="evidence" value="ECO:0007669"/>
    <property type="project" value="InterPro"/>
</dbReference>
<comment type="caution">
    <text evidence="12">The sequence shown here is derived from an EMBL/GenBank/DDBJ whole genome shotgun (WGS) entry which is preliminary data.</text>
</comment>
<accession>K6XW58</accession>
<reference evidence="12 13" key="1">
    <citation type="journal article" date="2017" name="Antonie Van Leeuwenhoek">
        <title>Rhizobium rhizosphaerae sp. nov., a novel species isolated from rice rhizosphere.</title>
        <authorList>
            <person name="Zhao J.J."/>
            <person name="Zhang J."/>
            <person name="Zhang R.J."/>
            <person name="Zhang C.W."/>
            <person name="Yin H.Q."/>
            <person name="Zhang X.X."/>
        </authorList>
    </citation>
    <scope>NUCLEOTIDE SEQUENCE [LARGE SCALE GENOMIC DNA]</scope>
    <source>
        <strain evidence="12 13">E3</strain>
    </source>
</reference>
<evidence type="ECO:0000256" key="4">
    <source>
        <dbReference type="ARBA" id="ARBA00022490"/>
    </source>
</evidence>
<dbReference type="SUPFAM" id="SSF75708">
    <property type="entry name" value="Chemotaxis phosphatase CheZ"/>
    <property type="match status" value="1"/>
</dbReference>
<comment type="function">
    <text evidence="10">Plays an important role in bacterial chemotaxis signal transduction pathway by accelerating the dephosphorylation of phosphorylated CheY (CheY-P).</text>
</comment>
<dbReference type="GO" id="GO:0097588">
    <property type="term" value="P:archaeal or bacterial-type flagellum-dependent cell motility"/>
    <property type="evidence" value="ECO:0007669"/>
    <property type="project" value="UniProtKB-KW"/>
</dbReference>
<dbReference type="EC" id="3.1.3.-" evidence="10"/>
<evidence type="ECO:0000256" key="6">
    <source>
        <dbReference type="ARBA" id="ARBA00022779"/>
    </source>
</evidence>
<dbReference type="Proteomes" id="UP000006334">
    <property type="component" value="Unassembled WGS sequence"/>
</dbReference>
<dbReference type="EMBL" id="BAEN01000064">
    <property type="protein sequence ID" value="GAC15871.1"/>
    <property type="molecule type" value="Genomic_DNA"/>
</dbReference>
<evidence type="ECO:0000256" key="9">
    <source>
        <dbReference type="ARBA" id="ARBA00029599"/>
    </source>
</evidence>
<evidence type="ECO:0000256" key="11">
    <source>
        <dbReference type="PIRSR" id="PIRSR002884-1"/>
    </source>
</evidence>
<dbReference type="GO" id="GO:0004721">
    <property type="term" value="F:phosphoprotein phosphatase activity"/>
    <property type="evidence" value="ECO:0007669"/>
    <property type="project" value="UniProtKB-KW"/>
</dbReference>
<protein>
    <recommendedName>
        <fullName evidence="3 10">Protein phosphatase CheZ</fullName>
        <ecNumber evidence="10">3.1.3.-</ecNumber>
    </recommendedName>
    <alternativeName>
        <fullName evidence="9 10">Chemotaxis protein CheZ</fullName>
    </alternativeName>
</protein>
<dbReference type="Gene3D" id="1.10.287.500">
    <property type="entry name" value="Helix hairpin bin"/>
    <property type="match status" value="1"/>
</dbReference>
<evidence type="ECO:0000313" key="12">
    <source>
        <dbReference type="EMBL" id="GAC15871.1"/>
    </source>
</evidence>
<dbReference type="GO" id="GO:0006935">
    <property type="term" value="P:chemotaxis"/>
    <property type="evidence" value="ECO:0007669"/>
    <property type="project" value="UniProtKB-KW"/>
</dbReference>
<keyword evidence="6 10" id="KW-0283">Flagellar rotation</keyword>
<dbReference type="eggNOG" id="COG3143">
    <property type="taxonomic scope" value="Bacteria"/>
</dbReference>
<dbReference type="PIRSF" id="PIRSF002884">
    <property type="entry name" value="CheZ"/>
    <property type="match status" value="1"/>
</dbReference>